<keyword evidence="1" id="KW-1133">Transmembrane helix</keyword>
<feature type="transmembrane region" description="Helical" evidence="1">
    <location>
        <begin position="9"/>
        <end position="29"/>
    </location>
</feature>
<feature type="transmembrane region" description="Helical" evidence="1">
    <location>
        <begin position="66"/>
        <end position="87"/>
    </location>
</feature>
<reference evidence="2 3" key="1">
    <citation type="journal article" date="2003" name="Mol. Microbiol.">
        <title>Genome-based analysis of virulence genes in a non-biofilm-forming Staphylococcus epidermidis strain (ATCC 12228).</title>
        <authorList>
            <person name="Zhang Y.Q."/>
            <person name="Ren S.X."/>
            <person name="Li H.L."/>
            <person name="Wang Y.X."/>
            <person name="Fu G."/>
            <person name="Yang J."/>
            <person name="Qin Z.Q."/>
            <person name="Miao Y.G."/>
            <person name="Wang W.Y."/>
            <person name="Chen R.S."/>
            <person name="Shen Y."/>
            <person name="Chen Z."/>
            <person name="Yuan Z.H."/>
            <person name="Zhao G.P."/>
            <person name="Qu D."/>
            <person name="Danchin A."/>
            <person name="Wen Y.M."/>
        </authorList>
    </citation>
    <scope>NUCLEOTIDE SEQUENCE [LARGE SCALE GENOMIC DNA]</scope>
    <source>
        <strain evidence="3">ATCC 12228 / FDA PCI 1200</strain>
    </source>
</reference>
<feature type="transmembrane region" description="Helical" evidence="1">
    <location>
        <begin position="250"/>
        <end position="269"/>
    </location>
</feature>
<organism evidence="2 3">
    <name type="scientific">Staphylococcus epidermidis (strain ATCC 12228 / FDA PCI 1200)</name>
    <dbReference type="NCBI Taxonomy" id="176280"/>
    <lineage>
        <taxon>Bacteria</taxon>
        <taxon>Bacillati</taxon>
        <taxon>Bacillota</taxon>
        <taxon>Bacilli</taxon>
        <taxon>Bacillales</taxon>
        <taxon>Staphylococcaceae</taxon>
        <taxon>Staphylococcus</taxon>
    </lineage>
</organism>
<feature type="transmembrane region" description="Helical" evidence="1">
    <location>
        <begin position="117"/>
        <end position="139"/>
    </location>
</feature>
<dbReference type="EMBL" id="AE015929">
    <property type="protein sequence ID" value="AAO05639.1"/>
    <property type="molecule type" value="Genomic_DNA"/>
</dbReference>
<dbReference type="RefSeq" id="WP_002484949.1">
    <property type="nucleotide sequence ID" value="NC_004461.1"/>
</dbReference>
<keyword evidence="1" id="KW-0812">Transmembrane</keyword>
<dbReference type="Proteomes" id="UP000001411">
    <property type="component" value="Chromosome"/>
</dbReference>
<name>A0A0H2VK55_STAES</name>
<gene>
    <name evidence="2" type="ordered locus">SE_1998</name>
</gene>
<feature type="transmembrane region" description="Helical" evidence="1">
    <location>
        <begin position="374"/>
        <end position="395"/>
    </location>
</feature>
<dbReference type="PATRIC" id="fig|176280.10.peg.1952"/>
<dbReference type="OrthoDB" id="1821221at2"/>
<feature type="transmembrane region" description="Helical" evidence="1">
    <location>
        <begin position="94"/>
        <end position="111"/>
    </location>
</feature>
<evidence type="ECO:0000313" key="2">
    <source>
        <dbReference type="EMBL" id="AAO05639.1"/>
    </source>
</evidence>
<evidence type="ECO:0008006" key="4">
    <source>
        <dbReference type="Google" id="ProtNLM"/>
    </source>
</evidence>
<dbReference type="eggNOG" id="ENOG502Z8VR">
    <property type="taxonomic scope" value="Bacteria"/>
</dbReference>
<feature type="transmembrane region" description="Helical" evidence="1">
    <location>
        <begin position="312"/>
        <end position="336"/>
    </location>
</feature>
<feature type="transmembrane region" description="Helical" evidence="1">
    <location>
        <begin position="195"/>
        <end position="219"/>
    </location>
</feature>
<feature type="transmembrane region" description="Helical" evidence="1">
    <location>
        <begin position="343"/>
        <end position="368"/>
    </location>
</feature>
<sequence>MNNLKQYESFFWLIGIFIFYLIMAILTPLSTTDWHAYKVNLSQYLTQENGRYLGHLFEWVAVHNNIIRALIYAITSFLVIYLVAYMVQLHTNRIYFILSFVLMVTVPNTIYSETYGWFTGFFSYIPATVLSLFILFTVVKKIESHDTVSEMQLWVFLLVSLFGQFFLENLSIANSLIILIGMVVYFFVKKRLSYFLIVGFMLSCIGNIIMFLNFNYFLIKDGLNTHYSISDSHGMIHKAGVTLFKLVPEYMFINQMIILTVISIVSIVLLKQNKSLKHMRVYIKIPLLLGLITLPIYKIFVYNQFHFELYKASFSIAVLNTTICFIYMISVIYVVFKMIQQRYIRMIVMGSFIAMASSVLPLLFVTPISYRNFYFIYTLWIVILLCLIQQCDVLFKQLEHIIKIFAIIISIIMMIGFTFIHISSVHRIDFIKEQITQHHRYQKITLERLPFERYTHMTTPKSKEQLQDFKHYYDLPKDITFKVVPYGTKQ</sequence>
<feature type="transmembrane region" description="Helical" evidence="1">
    <location>
        <begin position="402"/>
        <end position="422"/>
    </location>
</feature>
<feature type="transmembrane region" description="Helical" evidence="1">
    <location>
        <begin position="151"/>
        <end position="166"/>
    </location>
</feature>
<evidence type="ECO:0000313" key="3">
    <source>
        <dbReference type="Proteomes" id="UP000001411"/>
    </source>
</evidence>
<dbReference type="InterPro" id="IPR045691">
    <property type="entry name" value="DUF6056"/>
</dbReference>
<feature type="transmembrane region" description="Helical" evidence="1">
    <location>
        <begin position="172"/>
        <end position="188"/>
    </location>
</feature>
<proteinExistence type="predicted"/>
<dbReference type="KEGG" id="sep:SE_1998"/>
<dbReference type="HOGENOM" id="CLU_042278_1_0_9"/>
<accession>A0A0H2VK55</accession>
<protein>
    <recommendedName>
        <fullName evidence="4">Glucosyltransferase</fullName>
    </recommendedName>
</protein>
<evidence type="ECO:0000256" key="1">
    <source>
        <dbReference type="SAM" id="Phobius"/>
    </source>
</evidence>
<keyword evidence="1" id="KW-0472">Membrane</keyword>
<dbReference type="AlphaFoldDB" id="A0A0H2VK55"/>
<feature type="transmembrane region" description="Helical" evidence="1">
    <location>
        <begin position="281"/>
        <end position="300"/>
    </location>
</feature>
<dbReference type="Pfam" id="PF19528">
    <property type="entry name" value="DUF6056"/>
    <property type="match status" value="1"/>
</dbReference>